<dbReference type="Proteomes" id="UP000504618">
    <property type="component" value="Unplaced"/>
</dbReference>
<evidence type="ECO:0000313" key="1">
    <source>
        <dbReference type="Proteomes" id="UP000504618"/>
    </source>
</evidence>
<organism evidence="1 2">
    <name type="scientific">Temnothorax curvispinosus</name>
    <dbReference type="NCBI Taxonomy" id="300111"/>
    <lineage>
        <taxon>Eukaryota</taxon>
        <taxon>Metazoa</taxon>
        <taxon>Ecdysozoa</taxon>
        <taxon>Arthropoda</taxon>
        <taxon>Hexapoda</taxon>
        <taxon>Insecta</taxon>
        <taxon>Pterygota</taxon>
        <taxon>Neoptera</taxon>
        <taxon>Endopterygota</taxon>
        <taxon>Hymenoptera</taxon>
        <taxon>Apocrita</taxon>
        <taxon>Aculeata</taxon>
        <taxon>Formicoidea</taxon>
        <taxon>Formicidae</taxon>
        <taxon>Myrmicinae</taxon>
        <taxon>Temnothorax</taxon>
    </lineage>
</organism>
<gene>
    <name evidence="2" type="primary">LOC112465048</name>
</gene>
<name>A0A6J1R238_9HYME</name>
<dbReference type="OrthoDB" id="7697489at2759"/>
<dbReference type="RefSeq" id="XP_024888188.1">
    <property type="nucleotide sequence ID" value="XM_025032420.1"/>
</dbReference>
<accession>A0A6J1R238</accession>
<protein>
    <submittedName>
        <fullName evidence="2">Uncharacterized protein LOC112465048</fullName>
    </submittedName>
</protein>
<evidence type="ECO:0000313" key="2">
    <source>
        <dbReference type="RefSeq" id="XP_024888188.1"/>
    </source>
</evidence>
<keyword evidence="1" id="KW-1185">Reference proteome</keyword>
<sequence>MENQLQSIITRPTSTTDLQNFLAHWAIQNKIPQSLVNDLLRGLKKFGHPELPFDARTLCDTPNRIDIQALAGDDCREDRKRFENLIPRKVNELLEVVRRNDNPVERTDRHYALLPQMPYSTILTHYKDSIVISKTMDKCEINL</sequence>
<reference evidence="2" key="1">
    <citation type="submission" date="2025-08" db="UniProtKB">
        <authorList>
            <consortium name="RefSeq"/>
        </authorList>
    </citation>
    <scope>IDENTIFICATION</scope>
    <source>
        <tissue evidence="2">Whole body</tissue>
    </source>
</reference>
<proteinExistence type="predicted"/>
<dbReference type="AlphaFoldDB" id="A0A6J1R238"/>
<dbReference type="GeneID" id="112465048"/>